<keyword evidence="2" id="KW-1185">Reference proteome</keyword>
<evidence type="ECO:0000313" key="2">
    <source>
        <dbReference type="Proteomes" id="UP000193834"/>
    </source>
</evidence>
<dbReference type="RefSeq" id="WP_085493661.1">
    <property type="nucleotide sequence ID" value="NZ_FXAZ01000001.1"/>
</dbReference>
<organism evidence="1 2">
    <name type="scientific">Paenibacillus aquistagni</name>
    <dbReference type="NCBI Taxonomy" id="1852522"/>
    <lineage>
        <taxon>Bacteria</taxon>
        <taxon>Bacillati</taxon>
        <taxon>Bacillota</taxon>
        <taxon>Bacilli</taxon>
        <taxon>Bacillales</taxon>
        <taxon>Paenibacillaceae</taxon>
        <taxon>Paenibacillus</taxon>
    </lineage>
</organism>
<dbReference type="Proteomes" id="UP000193834">
    <property type="component" value="Unassembled WGS sequence"/>
</dbReference>
<evidence type="ECO:0000313" key="1">
    <source>
        <dbReference type="EMBL" id="SMG26682.1"/>
    </source>
</evidence>
<reference evidence="1 2" key="1">
    <citation type="submission" date="2017-04" db="EMBL/GenBank/DDBJ databases">
        <authorList>
            <person name="Afonso C.L."/>
            <person name="Miller P.J."/>
            <person name="Scott M.A."/>
            <person name="Spackman E."/>
            <person name="Goraichik I."/>
            <person name="Dimitrov K.M."/>
            <person name="Suarez D.L."/>
            <person name="Swayne D.E."/>
        </authorList>
    </citation>
    <scope>NUCLEOTIDE SEQUENCE [LARGE SCALE GENOMIC DNA]</scope>
    <source>
        <strain evidence="1 2">11</strain>
    </source>
</reference>
<sequence length="98" mass="11603">MDQNYLRQLCWCCMNKYVGIKTNDGKSYDGFIAEVDQDHVILAVPTDEMMEQMQGQSAERASYRQFGFQPGFFPRRRFFRRRIPFSTIAALFLLPFFI</sequence>
<dbReference type="EMBL" id="FXAZ01000001">
    <property type="protein sequence ID" value="SMG26682.1"/>
    <property type="molecule type" value="Genomic_DNA"/>
</dbReference>
<accession>A0A1X7JG59</accession>
<protein>
    <recommendedName>
        <fullName evidence="3">Phosphatidylinositol kinase</fullName>
    </recommendedName>
</protein>
<evidence type="ECO:0008006" key="3">
    <source>
        <dbReference type="Google" id="ProtNLM"/>
    </source>
</evidence>
<gene>
    <name evidence="1" type="ORF">SAMN06295960_1527</name>
</gene>
<proteinExistence type="predicted"/>
<name>A0A1X7JG59_9BACL</name>
<dbReference type="OrthoDB" id="2943863at2"/>
<dbReference type="STRING" id="1852522.SAMN06295960_1527"/>
<dbReference type="AlphaFoldDB" id="A0A1X7JG59"/>